<evidence type="ECO:0000313" key="3">
    <source>
        <dbReference type="EMBL" id="ODV54791.1"/>
    </source>
</evidence>
<dbReference type="Gene3D" id="3.40.50.2000">
    <property type="entry name" value="Glycogen Phosphorylase B"/>
    <property type="match status" value="1"/>
</dbReference>
<name>A0A1E4R2Y2_9BACI</name>
<dbReference type="PANTHER" id="PTHR46401">
    <property type="entry name" value="GLYCOSYLTRANSFERASE WBBK-RELATED"/>
    <property type="match status" value="1"/>
</dbReference>
<dbReference type="SUPFAM" id="SSF53756">
    <property type="entry name" value="UDP-Glycosyltransferase/glycogen phosphorylase"/>
    <property type="match status" value="1"/>
</dbReference>
<feature type="domain" description="Glycosyl transferase family 1" evidence="2">
    <location>
        <begin position="200"/>
        <end position="344"/>
    </location>
</feature>
<dbReference type="PANTHER" id="PTHR46401:SF2">
    <property type="entry name" value="GLYCOSYLTRANSFERASE WBBK-RELATED"/>
    <property type="match status" value="1"/>
</dbReference>
<reference evidence="3 4" key="1">
    <citation type="submission" date="2016-09" db="EMBL/GenBank/DDBJ databases">
        <title>Draft genome sequence of the soil isolate, Lysinibacillus fusiformis M5, a potential hypoxanthine producer.</title>
        <authorList>
            <person name="Gallegos-Monterrosa R."/>
            <person name="Maroti G."/>
            <person name="Balint B."/>
            <person name="Kovacs A.T."/>
        </authorList>
    </citation>
    <scope>NUCLEOTIDE SEQUENCE [LARGE SCALE GENOMIC DNA]</scope>
    <source>
        <strain evidence="3 4">M5</strain>
    </source>
</reference>
<dbReference type="AlphaFoldDB" id="A0A1E4R2Y2"/>
<dbReference type="InterPro" id="IPR001296">
    <property type="entry name" value="Glyco_trans_1"/>
</dbReference>
<dbReference type="Pfam" id="PF00534">
    <property type="entry name" value="Glycos_transf_1"/>
    <property type="match status" value="1"/>
</dbReference>
<dbReference type="EMBL" id="MECQ01000001">
    <property type="protein sequence ID" value="ODV54791.1"/>
    <property type="molecule type" value="Genomic_DNA"/>
</dbReference>
<proteinExistence type="predicted"/>
<dbReference type="Proteomes" id="UP000094784">
    <property type="component" value="Unassembled WGS sequence"/>
</dbReference>
<dbReference type="RefSeq" id="WP_069480027.1">
    <property type="nucleotide sequence ID" value="NZ_KV766182.1"/>
</dbReference>
<keyword evidence="1" id="KW-0808">Transferase</keyword>
<evidence type="ECO:0000313" key="4">
    <source>
        <dbReference type="Proteomes" id="UP000094784"/>
    </source>
</evidence>
<dbReference type="GO" id="GO:0016757">
    <property type="term" value="F:glycosyltransferase activity"/>
    <property type="evidence" value="ECO:0007669"/>
    <property type="project" value="InterPro"/>
</dbReference>
<dbReference type="GO" id="GO:0009103">
    <property type="term" value="P:lipopolysaccharide biosynthetic process"/>
    <property type="evidence" value="ECO:0007669"/>
    <property type="project" value="TreeGrafter"/>
</dbReference>
<organism evidence="3 4">
    <name type="scientific">Lysinibacillus fusiformis</name>
    <dbReference type="NCBI Taxonomy" id="28031"/>
    <lineage>
        <taxon>Bacteria</taxon>
        <taxon>Bacillati</taxon>
        <taxon>Bacillota</taxon>
        <taxon>Bacilli</taxon>
        <taxon>Bacillales</taxon>
        <taxon>Bacillaceae</taxon>
        <taxon>Lysinibacillus</taxon>
    </lineage>
</organism>
<protein>
    <recommendedName>
        <fullName evidence="2">Glycosyl transferase family 1 domain-containing protein</fullName>
    </recommendedName>
</protein>
<dbReference type="OrthoDB" id="9813638at2"/>
<accession>A0A1E4R2Y2</accession>
<evidence type="ECO:0000256" key="1">
    <source>
        <dbReference type="ARBA" id="ARBA00022679"/>
    </source>
</evidence>
<sequence>MKKKILIFDRINSSKFPGGDTVQINAIKDFLINHNFNVTVSDNPLENLSGYDYIFIFNLTNPLEAYACMKACQKYSKPYILFPVYWNLDSLKMPVQFNMRMIAKKIMPDFLKSYIRAIKFLKNNNGIIDFFMIKETELFNIKQCISDIIKNAYYVCPNSYAEWNHLNDNFKLDQLNKNVKVIYNGIDLNKLENIEKDDFIKEKYNLPENYICCVGGIGPRKNQLNLVKAANLENINIVLIGKTSYGYEDYFKTLKSISGSNIYFLEHLPQEEVFKILKGSQGHIQPSFIETPGLASLEALTLGLPIAVSDTEPTKEYFSCYAEYCNPFFAESIHESLKLLLQRPLENNIEWVSQYCWENVLIELLPILKNS</sequence>
<gene>
    <name evidence="3" type="ORF">BG258_02240</name>
</gene>
<evidence type="ECO:0000259" key="2">
    <source>
        <dbReference type="Pfam" id="PF00534"/>
    </source>
</evidence>
<comment type="caution">
    <text evidence="3">The sequence shown here is derived from an EMBL/GenBank/DDBJ whole genome shotgun (WGS) entry which is preliminary data.</text>
</comment>